<evidence type="ECO:0000313" key="2">
    <source>
        <dbReference type="Proteomes" id="UP001603857"/>
    </source>
</evidence>
<proteinExistence type="predicted"/>
<evidence type="ECO:0000313" key="1">
    <source>
        <dbReference type="EMBL" id="KAL2332093.1"/>
    </source>
</evidence>
<dbReference type="Proteomes" id="UP001603857">
    <property type="component" value="Unassembled WGS sequence"/>
</dbReference>
<comment type="caution">
    <text evidence="1">The sequence shown here is derived from an EMBL/GenBank/DDBJ whole genome shotgun (WGS) entry which is preliminary data.</text>
</comment>
<name>A0ABD1M8H7_9FABA</name>
<accession>A0ABD1M8H7</accession>
<dbReference type="EMBL" id="JBGMDY010000006">
    <property type="protein sequence ID" value="KAL2332093.1"/>
    <property type="molecule type" value="Genomic_DNA"/>
</dbReference>
<sequence length="67" mass="7229">MEPALSMFSSIIESEKLLRGGEDGVVLVRKMFLSPIFGILNCVSLSVFSSGSIYRGEGEVEVEDCIG</sequence>
<keyword evidence="2" id="KW-1185">Reference proteome</keyword>
<protein>
    <submittedName>
        <fullName evidence="1">Uncharacterized protein</fullName>
    </submittedName>
</protein>
<dbReference type="AlphaFoldDB" id="A0ABD1M8H7"/>
<reference evidence="1 2" key="1">
    <citation type="submission" date="2024-08" db="EMBL/GenBank/DDBJ databases">
        <title>Insights into the chromosomal genome structure of Flemingia macrophylla.</title>
        <authorList>
            <person name="Ding Y."/>
            <person name="Zhao Y."/>
            <person name="Bi W."/>
            <person name="Wu M."/>
            <person name="Zhao G."/>
            <person name="Gong Y."/>
            <person name="Li W."/>
            <person name="Zhang P."/>
        </authorList>
    </citation>
    <scope>NUCLEOTIDE SEQUENCE [LARGE SCALE GENOMIC DNA]</scope>
    <source>
        <strain evidence="1">DYQJB</strain>
        <tissue evidence="1">Leaf</tissue>
    </source>
</reference>
<organism evidence="1 2">
    <name type="scientific">Flemingia macrophylla</name>
    <dbReference type="NCBI Taxonomy" id="520843"/>
    <lineage>
        <taxon>Eukaryota</taxon>
        <taxon>Viridiplantae</taxon>
        <taxon>Streptophyta</taxon>
        <taxon>Embryophyta</taxon>
        <taxon>Tracheophyta</taxon>
        <taxon>Spermatophyta</taxon>
        <taxon>Magnoliopsida</taxon>
        <taxon>eudicotyledons</taxon>
        <taxon>Gunneridae</taxon>
        <taxon>Pentapetalae</taxon>
        <taxon>rosids</taxon>
        <taxon>fabids</taxon>
        <taxon>Fabales</taxon>
        <taxon>Fabaceae</taxon>
        <taxon>Papilionoideae</taxon>
        <taxon>50 kb inversion clade</taxon>
        <taxon>NPAAA clade</taxon>
        <taxon>indigoferoid/millettioid clade</taxon>
        <taxon>Phaseoleae</taxon>
        <taxon>Flemingia</taxon>
    </lineage>
</organism>
<gene>
    <name evidence="1" type="ORF">Fmac_019674</name>
</gene>